<reference evidence="10 11" key="1">
    <citation type="journal article" date="2012" name="J. Bacteriol.">
        <title>Complete Genome Sequence of Flavobacterium indicum GPSTA100-9T, Isolated from Warm Spring Water.</title>
        <authorList>
            <person name="Barbier P."/>
            <person name="Houel A."/>
            <person name="Loux V."/>
            <person name="Poulain J."/>
            <person name="Bernardet J.F."/>
            <person name="Touchon M."/>
            <person name="Duchaud E."/>
        </authorList>
    </citation>
    <scope>NUCLEOTIDE SEQUENCE [LARGE SCALE GENOMIC DNA]</scope>
    <source>
        <strain evidence="11">DSM 17447 / CIP 109464 / GPTSA100-9</strain>
    </source>
</reference>
<dbReference type="SUPFAM" id="SSF46565">
    <property type="entry name" value="Chaperone J-domain"/>
    <property type="match status" value="1"/>
</dbReference>
<sequence>MQTEAIFENIAERIIKEIDKAEDSIYIAVAWFTNKNIFNKLLIKSEKCKIQIIISNDEINNNSYVDFDLLTNKKASIYKVGNGDTELMHNKFCVIDYNTVITGSYNWSYKAENNFENIIIHSQDYELANQFVNEFKQIVKKYYPKTENINFDLSIDKIIKRLEIIKNLIVLEEVEEIDTNTKKLKELSINEDLESIFYSLTNKEYSTAIELIQKYISNFQQLIIWDDPEISSLKLEIKLLEHEINAFENEKFDIEKTINVFNHRHTLELGDLILEILNLKKTLFKDQKEKFKEAEEDFNNYNNYYKNEIQKEVFEITIEEKKELKRIYKNASILCHPDKFINEPIEIQQQAEELFKELNEANSKNDIKRVTEILENLKKGILQPNVSGKISDKERLRKTLIQLKNKLTQLEKNLKDLKESKTYQSIININDWDIYFEQNKELLQKELKDLKDGEQQINTFKQ</sequence>
<dbReference type="GO" id="GO:0006793">
    <property type="term" value="P:phosphorus metabolic process"/>
    <property type="evidence" value="ECO:0007669"/>
    <property type="project" value="UniProtKB-ARBA"/>
</dbReference>
<dbReference type="InterPro" id="IPR001623">
    <property type="entry name" value="DnaJ_domain"/>
</dbReference>
<dbReference type="Gene3D" id="1.10.287.110">
    <property type="entry name" value="DnaJ domain"/>
    <property type="match status" value="1"/>
</dbReference>
<gene>
    <name evidence="10" type="ordered locus">KQS_08875</name>
</gene>
<dbReference type="AlphaFoldDB" id="H8XTY0"/>
<feature type="coiled-coil region" evidence="7">
    <location>
        <begin position="230"/>
        <end position="257"/>
    </location>
</feature>
<evidence type="ECO:0000256" key="5">
    <source>
        <dbReference type="ARBA" id="ARBA00022963"/>
    </source>
</evidence>
<dbReference type="EMBL" id="HE774682">
    <property type="protein sequence ID" value="CCG53710.1"/>
    <property type="molecule type" value="Genomic_DNA"/>
</dbReference>
<keyword evidence="6" id="KW-0443">Lipid metabolism</keyword>
<dbReference type="SMART" id="SM00271">
    <property type="entry name" value="DnaJ"/>
    <property type="match status" value="1"/>
</dbReference>
<evidence type="ECO:0000259" key="9">
    <source>
        <dbReference type="PROSITE" id="PS50076"/>
    </source>
</evidence>
<evidence type="ECO:0000256" key="6">
    <source>
        <dbReference type="ARBA" id="ARBA00023098"/>
    </source>
</evidence>
<dbReference type="PANTHER" id="PTHR43856">
    <property type="entry name" value="CARDIOLIPIN HYDROLASE"/>
    <property type="match status" value="1"/>
</dbReference>
<name>H8XTY0_FLAIG</name>
<dbReference type="GO" id="GO:0016891">
    <property type="term" value="F:RNA endonuclease activity producing 5'-phosphomonoesters, hydrolytic mechanism"/>
    <property type="evidence" value="ECO:0007669"/>
    <property type="project" value="TreeGrafter"/>
</dbReference>
<comment type="similarity">
    <text evidence="2">Belongs to the phospholipase D family.</text>
</comment>
<evidence type="ECO:0000313" key="11">
    <source>
        <dbReference type="Proteomes" id="UP000007599"/>
    </source>
</evidence>
<dbReference type="EC" id="3.1.4.4" evidence="3"/>
<evidence type="ECO:0000256" key="1">
    <source>
        <dbReference type="ARBA" id="ARBA00000798"/>
    </source>
</evidence>
<feature type="domain" description="PLD phosphodiesterase" evidence="8">
    <location>
        <begin position="84"/>
        <end position="111"/>
    </location>
</feature>
<proteinExistence type="inferred from homology"/>
<dbReference type="PROSITE" id="PS50076">
    <property type="entry name" value="DNAJ_2"/>
    <property type="match status" value="1"/>
</dbReference>
<evidence type="ECO:0000256" key="3">
    <source>
        <dbReference type="ARBA" id="ARBA00012027"/>
    </source>
</evidence>
<protein>
    <recommendedName>
        <fullName evidence="3">phospholipase D</fullName>
        <ecNumber evidence="3">3.1.4.4</ecNumber>
    </recommendedName>
</protein>
<keyword evidence="4" id="KW-0378">Hydrolase</keyword>
<dbReference type="RefSeq" id="WP_014388829.1">
    <property type="nucleotide sequence ID" value="NC_017025.1"/>
</dbReference>
<evidence type="ECO:0000256" key="4">
    <source>
        <dbReference type="ARBA" id="ARBA00022801"/>
    </source>
</evidence>
<dbReference type="InterPro" id="IPR001736">
    <property type="entry name" value="PLipase_D/transphosphatidylase"/>
</dbReference>
<dbReference type="HOGENOM" id="CLU_591540_0_0_10"/>
<dbReference type="InterPro" id="IPR036869">
    <property type="entry name" value="J_dom_sf"/>
</dbReference>
<dbReference type="CDD" id="cd09174">
    <property type="entry name" value="PLDc_Nuc_like_unchar2"/>
    <property type="match status" value="1"/>
</dbReference>
<dbReference type="InterPro" id="IPR025202">
    <property type="entry name" value="PLD-like_dom"/>
</dbReference>
<accession>H8XTY0</accession>
<evidence type="ECO:0000313" key="10">
    <source>
        <dbReference type="EMBL" id="CCG53710.1"/>
    </source>
</evidence>
<reference evidence="11" key="2">
    <citation type="submission" date="2012-03" db="EMBL/GenBank/DDBJ databases">
        <title>Complete genome sequence of Flavobacterium indicum GPTSA100-9T, isolated from warm spring water.</title>
        <authorList>
            <person name="Barbier P."/>
            <person name="Houel A."/>
            <person name="Loux V."/>
            <person name="Poulain J."/>
            <person name="Bernardet J.-F."/>
            <person name="Touchon M."/>
            <person name="Duchaud E."/>
        </authorList>
    </citation>
    <scope>NUCLEOTIDE SEQUENCE [LARGE SCALE GENOMIC DNA]</scope>
    <source>
        <strain evidence="11">DSM 17447 / CIP 109464 / GPTSA100-9</strain>
    </source>
</reference>
<dbReference type="GO" id="GO:0004630">
    <property type="term" value="F:phospholipase D activity"/>
    <property type="evidence" value="ECO:0007669"/>
    <property type="project" value="UniProtKB-EC"/>
</dbReference>
<keyword evidence="5" id="KW-0442">Lipid degradation</keyword>
<dbReference type="Pfam" id="PF13091">
    <property type="entry name" value="PLDc_2"/>
    <property type="match status" value="1"/>
</dbReference>
<feature type="coiled-coil region" evidence="7">
    <location>
        <begin position="393"/>
        <end position="420"/>
    </location>
</feature>
<dbReference type="STRING" id="1094466.KQS_08875"/>
<dbReference type="OrthoDB" id="9762009at2"/>
<dbReference type="CDD" id="cd06257">
    <property type="entry name" value="DnaJ"/>
    <property type="match status" value="1"/>
</dbReference>
<evidence type="ECO:0000256" key="2">
    <source>
        <dbReference type="ARBA" id="ARBA00008664"/>
    </source>
</evidence>
<evidence type="ECO:0000256" key="7">
    <source>
        <dbReference type="SAM" id="Coils"/>
    </source>
</evidence>
<dbReference type="PANTHER" id="PTHR43856:SF1">
    <property type="entry name" value="MITOCHONDRIAL CARDIOLIPIN HYDROLASE"/>
    <property type="match status" value="1"/>
</dbReference>
<dbReference type="GO" id="GO:0016042">
    <property type="term" value="P:lipid catabolic process"/>
    <property type="evidence" value="ECO:0007669"/>
    <property type="project" value="UniProtKB-KW"/>
</dbReference>
<organism evidence="10 11">
    <name type="scientific">Flavobacterium indicum (strain DSM 17447 / CIP 109464 / GPTSA100-9)</name>
    <dbReference type="NCBI Taxonomy" id="1094466"/>
    <lineage>
        <taxon>Bacteria</taxon>
        <taxon>Pseudomonadati</taxon>
        <taxon>Bacteroidota</taxon>
        <taxon>Flavobacteriia</taxon>
        <taxon>Flavobacteriales</taxon>
        <taxon>Flavobacteriaceae</taxon>
        <taxon>Flavobacterium</taxon>
    </lineage>
</organism>
<feature type="domain" description="J" evidence="9">
    <location>
        <begin position="302"/>
        <end position="379"/>
    </location>
</feature>
<dbReference type="PATRIC" id="fig|1094466.5.peg.1738"/>
<dbReference type="eggNOG" id="COG1502">
    <property type="taxonomic scope" value="Bacteria"/>
</dbReference>
<dbReference type="SUPFAM" id="SSF56024">
    <property type="entry name" value="Phospholipase D/nuclease"/>
    <property type="match status" value="1"/>
</dbReference>
<dbReference type="PROSITE" id="PS50035">
    <property type="entry name" value="PLD"/>
    <property type="match status" value="1"/>
</dbReference>
<dbReference type="Proteomes" id="UP000007599">
    <property type="component" value="Chromosome I"/>
</dbReference>
<dbReference type="InterPro" id="IPR051406">
    <property type="entry name" value="PLD_domain"/>
</dbReference>
<keyword evidence="11" id="KW-1185">Reference proteome</keyword>
<dbReference type="KEGG" id="fin:KQS_08875"/>
<evidence type="ECO:0000259" key="8">
    <source>
        <dbReference type="PROSITE" id="PS50035"/>
    </source>
</evidence>
<keyword evidence="7" id="KW-0175">Coiled coil</keyword>
<comment type="catalytic activity">
    <reaction evidence="1">
        <text>a 1,2-diacyl-sn-glycero-3-phosphocholine + H2O = a 1,2-diacyl-sn-glycero-3-phosphate + choline + H(+)</text>
        <dbReference type="Rhea" id="RHEA:14445"/>
        <dbReference type="ChEBI" id="CHEBI:15354"/>
        <dbReference type="ChEBI" id="CHEBI:15377"/>
        <dbReference type="ChEBI" id="CHEBI:15378"/>
        <dbReference type="ChEBI" id="CHEBI:57643"/>
        <dbReference type="ChEBI" id="CHEBI:58608"/>
        <dbReference type="EC" id="3.1.4.4"/>
    </reaction>
</comment>
<dbReference type="Gene3D" id="3.30.870.10">
    <property type="entry name" value="Endonuclease Chain A"/>
    <property type="match status" value="1"/>
</dbReference>